<feature type="transmembrane region" description="Helical" evidence="1">
    <location>
        <begin position="71"/>
        <end position="90"/>
    </location>
</feature>
<name>A0A455T752_9CHLR</name>
<keyword evidence="1" id="KW-0472">Membrane</keyword>
<evidence type="ECO:0000256" key="1">
    <source>
        <dbReference type="SAM" id="Phobius"/>
    </source>
</evidence>
<reference evidence="2" key="1">
    <citation type="submission" date="2018-12" db="EMBL/GenBank/DDBJ databases">
        <title>Novel natural products biosynthetic potential of the class Ktedonobacteria.</title>
        <authorList>
            <person name="Zheng Y."/>
            <person name="Saitou A."/>
            <person name="Wang C.M."/>
            <person name="Toyoda A."/>
            <person name="Minakuchi Y."/>
            <person name="Sekiguchi Y."/>
            <person name="Ueda K."/>
            <person name="Takano H."/>
            <person name="Sakai Y."/>
            <person name="Yokota A."/>
            <person name="Yabe S."/>
        </authorList>
    </citation>
    <scope>NUCLEOTIDE SEQUENCE</scope>
    <source>
        <strain evidence="2">A3-2</strain>
    </source>
</reference>
<proteinExistence type="predicted"/>
<sequence>MRPQASWRGQRAAQWQRVASLLPPAAPARPSVGEWLRQVGIWLVALTLPELVGGVLLVRALPWAARVRADLGIALLAAAALQVVLGLALWRRAAHWWVLLAFLLAGIIGALLR</sequence>
<dbReference type="EMBL" id="AP019377">
    <property type="protein sequence ID" value="BBH95155.1"/>
    <property type="molecule type" value="Genomic_DNA"/>
</dbReference>
<feature type="transmembrane region" description="Helical" evidence="1">
    <location>
        <begin position="39"/>
        <end position="59"/>
    </location>
</feature>
<protein>
    <submittedName>
        <fullName evidence="2">Uncharacterized protein</fullName>
    </submittedName>
</protein>
<evidence type="ECO:0000313" key="2">
    <source>
        <dbReference type="EMBL" id="BBH95155.1"/>
    </source>
</evidence>
<organism evidence="2">
    <name type="scientific">Thermogemmatispora argillosa</name>
    <dbReference type="NCBI Taxonomy" id="2045280"/>
    <lineage>
        <taxon>Bacteria</taxon>
        <taxon>Bacillati</taxon>
        <taxon>Chloroflexota</taxon>
        <taxon>Ktedonobacteria</taxon>
        <taxon>Thermogemmatisporales</taxon>
        <taxon>Thermogemmatisporaceae</taxon>
        <taxon>Thermogemmatispora</taxon>
    </lineage>
</organism>
<keyword evidence="1" id="KW-0812">Transmembrane</keyword>
<gene>
    <name evidence="2" type="ORF">KTA_33540</name>
</gene>
<keyword evidence="1" id="KW-1133">Transmembrane helix</keyword>
<dbReference type="AlphaFoldDB" id="A0A455T752"/>
<feature type="transmembrane region" description="Helical" evidence="1">
    <location>
        <begin position="96"/>
        <end position="112"/>
    </location>
</feature>
<accession>A0A455T752</accession>